<keyword evidence="1" id="KW-0812">Transmembrane</keyword>
<evidence type="ECO:0000259" key="3">
    <source>
        <dbReference type="Pfam" id="PF16344"/>
    </source>
</evidence>
<dbReference type="InterPro" id="IPR006860">
    <property type="entry name" value="FecR"/>
</dbReference>
<feature type="transmembrane region" description="Helical" evidence="1">
    <location>
        <begin position="84"/>
        <end position="105"/>
    </location>
</feature>
<dbReference type="Pfam" id="PF04773">
    <property type="entry name" value="FecR"/>
    <property type="match status" value="1"/>
</dbReference>
<dbReference type="PANTHER" id="PTHR30273">
    <property type="entry name" value="PERIPLASMIC SIGNAL SENSOR AND SIGMA FACTOR ACTIVATOR FECR-RELATED"/>
    <property type="match status" value="1"/>
</dbReference>
<proteinExistence type="predicted"/>
<dbReference type="Gene3D" id="3.55.50.30">
    <property type="match status" value="1"/>
</dbReference>
<feature type="domain" description="Protein FecR C-terminal" evidence="3">
    <location>
        <begin position="316"/>
        <end position="384"/>
    </location>
</feature>
<keyword evidence="1" id="KW-0472">Membrane</keyword>
<feature type="domain" description="FecR protein" evidence="2">
    <location>
        <begin position="179"/>
        <end position="272"/>
    </location>
</feature>
<dbReference type="Pfam" id="PF16344">
    <property type="entry name" value="FecR_C"/>
    <property type="match status" value="1"/>
</dbReference>
<protein>
    <submittedName>
        <fullName evidence="4">FecR domain-containing protein</fullName>
    </submittedName>
</protein>
<dbReference type="InterPro" id="IPR032508">
    <property type="entry name" value="FecR_C"/>
</dbReference>
<keyword evidence="1" id="KW-1133">Transmembrane helix</keyword>
<dbReference type="Proteomes" id="UP000646484">
    <property type="component" value="Unassembled WGS sequence"/>
</dbReference>
<dbReference type="EMBL" id="JACOOH010000005">
    <property type="protein sequence ID" value="MBC5621965.1"/>
    <property type="molecule type" value="Genomic_DNA"/>
</dbReference>
<evidence type="ECO:0000313" key="5">
    <source>
        <dbReference type="Proteomes" id="UP000646484"/>
    </source>
</evidence>
<evidence type="ECO:0000256" key="1">
    <source>
        <dbReference type="SAM" id="Phobius"/>
    </source>
</evidence>
<dbReference type="PANTHER" id="PTHR30273:SF2">
    <property type="entry name" value="PROTEIN FECR"/>
    <property type="match status" value="1"/>
</dbReference>
<gene>
    <name evidence="4" type="ORF">H8S64_12730</name>
</gene>
<evidence type="ECO:0000313" key="4">
    <source>
        <dbReference type="EMBL" id="MBC5621965.1"/>
    </source>
</evidence>
<accession>A0ABR7D1Z5</accession>
<keyword evidence="5" id="KW-1185">Reference proteome</keyword>
<evidence type="ECO:0000259" key="2">
    <source>
        <dbReference type="Pfam" id="PF04773"/>
    </source>
</evidence>
<sequence>MDDRISEIIAAYLSGEVLSESERQEVEAWLRDHDGEKEVEVLRGMFRSARLVKEAPGTRGASVMKKIEAKVVSRRVGRKLKIRWSYSVAAAIAVLLCSVLLYRWLGTNQENQVVPRDVRQNVNTSIAHLKLNTGEVVELEKYDGKFIREDSVQIANENATLRYTSTDSVAPEKVEFNTLVIPRGSEYNIVLADGTKVFLNAGSEISYPVVFAGDKREVKLKGEAYFEVRKDERRPFFVQAGDVQIQVLGTSFNVTAYPGRGRIETTLEEGKIQLTDGRESVEVSPGKQAIYDIEDGRFEVKQVDTKLYTAWKDGYYKFDQMTLEDIMETLALWYDLNVFYRNPGVKSLEFTGRLRRYDEVVSLFEKLEQTGLVVFEVNGKNVIIKEK</sequence>
<dbReference type="RefSeq" id="WP_186976378.1">
    <property type="nucleotide sequence ID" value="NZ_JACOOH010000005.1"/>
</dbReference>
<organism evidence="4 5">
    <name type="scientific">Butyricimonas hominis</name>
    <dbReference type="NCBI Taxonomy" id="2763032"/>
    <lineage>
        <taxon>Bacteria</taxon>
        <taxon>Pseudomonadati</taxon>
        <taxon>Bacteroidota</taxon>
        <taxon>Bacteroidia</taxon>
        <taxon>Bacteroidales</taxon>
        <taxon>Odoribacteraceae</taxon>
        <taxon>Butyricimonas</taxon>
    </lineage>
</organism>
<reference evidence="4 5" key="1">
    <citation type="submission" date="2020-08" db="EMBL/GenBank/DDBJ databases">
        <title>Genome public.</title>
        <authorList>
            <person name="Liu C."/>
            <person name="Sun Q."/>
        </authorList>
    </citation>
    <scope>NUCLEOTIDE SEQUENCE [LARGE SCALE GENOMIC DNA]</scope>
    <source>
        <strain evidence="4 5">NSJ-56</strain>
    </source>
</reference>
<dbReference type="InterPro" id="IPR012373">
    <property type="entry name" value="Ferrdict_sens_TM"/>
</dbReference>
<comment type="caution">
    <text evidence="4">The sequence shown here is derived from an EMBL/GenBank/DDBJ whole genome shotgun (WGS) entry which is preliminary data.</text>
</comment>
<name>A0ABR7D1Z5_9BACT</name>
<dbReference type="Gene3D" id="2.60.120.1440">
    <property type="match status" value="1"/>
</dbReference>